<comment type="caution">
    <text evidence="1">The sequence shown here is derived from an EMBL/GenBank/DDBJ whole genome shotgun (WGS) entry which is preliminary data.</text>
</comment>
<dbReference type="Proteomes" id="UP001150925">
    <property type="component" value="Unassembled WGS sequence"/>
</dbReference>
<feature type="non-terminal residue" evidence="1">
    <location>
        <position position="116"/>
    </location>
</feature>
<evidence type="ECO:0000313" key="1">
    <source>
        <dbReference type="EMBL" id="KAJ1960154.1"/>
    </source>
</evidence>
<organism evidence="1 2">
    <name type="scientific">Dispira parvispora</name>
    <dbReference type="NCBI Taxonomy" id="1520584"/>
    <lineage>
        <taxon>Eukaryota</taxon>
        <taxon>Fungi</taxon>
        <taxon>Fungi incertae sedis</taxon>
        <taxon>Zoopagomycota</taxon>
        <taxon>Kickxellomycotina</taxon>
        <taxon>Dimargaritomycetes</taxon>
        <taxon>Dimargaritales</taxon>
        <taxon>Dimargaritaceae</taxon>
        <taxon>Dispira</taxon>
    </lineage>
</organism>
<dbReference type="EMBL" id="JANBPY010001409">
    <property type="protein sequence ID" value="KAJ1960154.1"/>
    <property type="molecule type" value="Genomic_DNA"/>
</dbReference>
<evidence type="ECO:0000313" key="2">
    <source>
        <dbReference type="Proteomes" id="UP001150925"/>
    </source>
</evidence>
<proteinExistence type="predicted"/>
<reference evidence="1" key="1">
    <citation type="submission" date="2022-07" db="EMBL/GenBank/DDBJ databases">
        <title>Phylogenomic reconstructions and comparative analyses of Kickxellomycotina fungi.</title>
        <authorList>
            <person name="Reynolds N.K."/>
            <person name="Stajich J.E."/>
            <person name="Barry K."/>
            <person name="Grigoriev I.V."/>
            <person name="Crous P."/>
            <person name="Smith M.E."/>
        </authorList>
    </citation>
    <scope>NUCLEOTIDE SEQUENCE</scope>
    <source>
        <strain evidence="1">RSA 1196</strain>
    </source>
</reference>
<dbReference type="AlphaFoldDB" id="A0A9W8E686"/>
<dbReference type="OrthoDB" id="5521667at2759"/>
<sequence length="116" mass="11970">MNPNTNDFQASAAEIASFQAAVEDANAMATVTSAAAGVPGVVPDPNVAANQVNTLFATLGGGESTELDLSNSNAELSKIQVRQKIIDGQFALHPPPPSLTAPCWDKFCLVRDTATG</sequence>
<accession>A0A9W8E686</accession>
<protein>
    <submittedName>
        <fullName evidence="1">Uncharacterized protein</fullName>
    </submittedName>
</protein>
<name>A0A9W8E686_9FUNG</name>
<keyword evidence="2" id="KW-1185">Reference proteome</keyword>
<gene>
    <name evidence="1" type="ORF">IWQ62_004338</name>
</gene>